<protein>
    <submittedName>
        <fullName evidence="4">P44/Msp2 family outer membrane protein, omp subset</fullName>
    </submittedName>
</protein>
<dbReference type="Pfam" id="PF01617">
    <property type="entry name" value="Surface_Ag_2"/>
    <property type="match status" value="1"/>
</dbReference>
<evidence type="ECO:0000256" key="2">
    <source>
        <dbReference type="SAM" id="SignalP"/>
    </source>
</evidence>
<dbReference type="Gene3D" id="2.40.160.20">
    <property type="match status" value="1"/>
</dbReference>
<keyword evidence="2" id="KW-0732">Signal</keyword>
<feature type="region of interest" description="Disordered" evidence="1">
    <location>
        <begin position="73"/>
        <end position="102"/>
    </location>
</feature>
<evidence type="ECO:0000313" key="4">
    <source>
        <dbReference type="EMBL" id="QJC27907.1"/>
    </source>
</evidence>
<name>A0A858PZB8_9RICK</name>
<dbReference type="InterPro" id="IPR002566">
    <property type="entry name" value="Msp4_OMP-like"/>
</dbReference>
<reference evidence="4 5" key="1">
    <citation type="journal article" date="2020" name="Pathogens">
        <title>First Whole Genome Sequence of Anaplasma platys, an Obligate Intracellular Rickettsial Pathogen of Dogs.</title>
        <authorList>
            <person name="Llanes A."/>
            <person name="Rajeev S."/>
        </authorList>
    </citation>
    <scope>NUCLEOTIDE SEQUENCE [LARGE SCALE GENOMIC DNA]</scope>
    <source>
        <strain evidence="4 5">S3</strain>
    </source>
</reference>
<dbReference type="InterPro" id="IPR011250">
    <property type="entry name" value="OMP/PagP_B-barrel"/>
</dbReference>
<feature type="compositionally biased region" description="Low complexity" evidence="1">
    <location>
        <begin position="79"/>
        <end position="88"/>
    </location>
</feature>
<proteinExistence type="predicted"/>
<feature type="domain" description="Msp4/OMP-like" evidence="3">
    <location>
        <begin position="106"/>
        <end position="279"/>
    </location>
</feature>
<dbReference type="RefSeq" id="WP_169193497.1">
    <property type="nucleotide sequence ID" value="NZ_CP046391.1"/>
</dbReference>
<gene>
    <name evidence="4" type="primary">omp-1X</name>
    <name evidence="4" type="ORF">ANPL_04305</name>
</gene>
<feature type="chain" id="PRO_5033001219" evidence="2">
    <location>
        <begin position="24"/>
        <end position="324"/>
    </location>
</feature>
<sequence>MKKRIRVFAFAVFMLGLPSVSFASPQPVDFSYHEGASGFFASVQYKYGAPYFGSLTLESGGKTLNLVSAVQEKKPPEAPAADEAAGPATPAPSSPEGFGSSTDDFQGRYSPTYLKDAGAFSITAGYTTGIMRFEAEAMRSRFQVNGSKWNPVENAYIFAAAKPSENISYPAQILEAQKYFVTLENRDVAITSLVANACYDMMPATSSIAPSACVGVGVSFAKLLGVLEQRLTYQFKGGLQYFVGKKTVIFLSGYVSTIGGRKISQVKVKHRLPTPQTASVGAEGSGSGAAATSSAPPAPIHLLYPDANLSLAYYGFELGVRLVF</sequence>
<dbReference type="KEGG" id="aplt:ANPL_04305"/>
<dbReference type="EMBL" id="CP046391">
    <property type="protein sequence ID" value="QJC27907.1"/>
    <property type="molecule type" value="Genomic_DNA"/>
</dbReference>
<dbReference type="AlphaFoldDB" id="A0A858PZB8"/>
<feature type="signal peptide" evidence="2">
    <location>
        <begin position="1"/>
        <end position="23"/>
    </location>
</feature>
<accession>A0A858PZB8</accession>
<evidence type="ECO:0000256" key="1">
    <source>
        <dbReference type="SAM" id="MobiDB-lite"/>
    </source>
</evidence>
<keyword evidence="5" id="KW-1185">Reference proteome</keyword>
<organism evidence="4 5">
    <name type="scientific">Anaplasma platys</name>
    <dbReference type="NCBI Taxonomy" id="949"/>
    <lineage>
        <taxon>Bacteria</taxon>
        <taxon>Pseudomonadati</taxon>
        <taxon>Pseudomonadota</taxon>
        <taxon>Alphaproteobacteria</taxon>
        <taxon>Rickettsiales</taxon>
        <taxon>Anaplasmataceae</taxon>
        <taxon>Anaplasma</taxon>
    </lineage>
</organism>
<evidence type="ECO:0000259" key="3">
    <source>
        <dbReference type="Pfam" id="PF01617"/>
    </source>
</evidence>
<dbReference type="SUPFAM" id="SSF56925">
    <property type="entry name" value="OMPA-like"/>
    <property type="match status" value="1"/>
</dbReference>
<dbReference type="Proteomes" id="UP000500930">
    <property type="component" value="Chromosome"/>
</dbReference>
<evidence type="ECO:0000313" key="5">
    <source>
        <dbReference type="Proteomes" id="UP000500930"/>
    </source>
</evidence>